<organism evidence="1 2">
    <name type="scientific">Pterulicium gracile</name>
    <dbReference type="NCBI Taxonomy" id="1884261"/>
    <lineage>
        <taxon>Eukaryota</taxon>
        <taxon>Fungi</taxon>
        <taxon>Dikarya</taxon>
        <taxon>Basidiomycota</taxon>
        <taxon>Agaricomycotina</taxon>
        <taxon>Agaricomycetes</taxon>
        <taxon>Agaricomycetidae</taxon>
        <taxon>Agaricales</taxon>
        <taxon>Pleurotineae</taxon>
        <taxon>Pterulaceae</taxon>
        <taxon>Pterulicium</taxon>
    </lineage>
</organism>
<evidence type="ECO:0000313" key="2">
    <source>
        <dbReference type="Proteomes" id="UP000305067"/>
    </source>
</evidence>
<dbReference type="EMBL" id="ML178817">
    <property type="protein sequence ID" value="TFL05098.1"/>
    <property type="molecule type" value="Genomic_DNA"/>
</dbReference>
<protein>
    <recommendedName>
        <fullName evidence="3">F-box domain-containing protein</fullName>
    </recommendedName>
</protein>
<dbReference type="Gene3D" id="3.80.10.10">
    <property type="entry name" value="Ribonuclease Inhibitor"/>
    <property type="match status" value="1"/>
</dbReference>
<dbReference type="AlphaFoldDB" id="A0A5C3QUM1"/>
<keyword evidence="2" id="KW-1185">Reference proteome</keyword>
<accession>A0A5C3QUM1</accession>
<proteinExistence type="predicted"/>
<dbReference type="Proteomes" id="UP000305067">
    <property type="component" value="Unassembled WGS sequence"/>
</dbReference>
<reference evidence="1 2" key="1">
    <citation type="journal article" date="2019" name="Nat. Ecol. Evol.">
        <title>Megaphylogeny resolves global patterns of mushroom evolution.</title>
        <authorList>
            <person name="Varga T."/>
            <person name="Krizsan K."/>
            <person name="Foldi C."/>
            <person name="Dima B."/>
            <person name="Sanchez-Garcia M."/>
            <person name="Sanchez-Ramirez S."/>
            <person name="Szollosi G.J."/>
            <person name="Szarkandi J.G."/>
            <person name="Papp V."/>
            <person name="Albert L."/>
            <person name="Andreopoulos W."/>
            <person name="Angelini C."/>
            <person name="Antonin V."/>
            <person name="Barry K.W."/>
            <person name="Bougher N.L."/>
            <person name="Buchanan P."/>
            <person name="Buyck B."/>
            <person name="Bense V."/>
            <person name="Catcheside P."/>
            <person name="Chovatia M."/>
            <person name="Cooper J."/>
            <person name="Damon W."/>
            <person name="Desjardin D."/>
            <person name="Finy P."/>
            <person name="Geml J."/>
            <person name="Haridas S."/>
            <person name="Hughes K."/>
            <person name="Justo A."/>
            <person name="Karasinski D."/>
            <person name="Kautmanova I."/>
            <person name="Kiss B."/>
            <person name="Kocsube S."/>
            <person name="Kotiranta H."/>
            <person name="LaButti K.M."/>
            <person name="Lechner B.E."/>
            <person name="Liimatainen K."/>
            <person name="Lipzen A."/>
            <person name="Lukacs Z."/>
            <person name="Mihaltcheva S."/>
            <person name="Morgado L.N."/>
            <person name="Niskanen T."/>
            <person name="Noordeloos M.E."/>
            <person name="Ohm R.A."/>
            <person name="Ortiz-Santana B."/>
            <person name="Ovrebo C."/>
            <person name="Racz N."/>
            <person name="Riley R."/>
            <person name="Savchenko A."/>
            <person name="Shiryaev A."/>
            <person name="Soop K."/>
            <person name="Spirin V."/>
            <person name="Szebenyi C."/>
            <person name="Tomsovsky M."/>
            <person name="Tulloss R.E."/>
            <person name="Uehling J."/>
            <person name="Grigoriev I.V."/>
            <person name="Vagvolgyi C."/>
            <person name="Papp T."/>
            <person name="Martin F.M."/>
            <person name="Miettinen O."/>
            <person name="Hibbett D.S."/>
            <person name="Nagy L.G."/>
        </authorList>
    </citation>
    <scope>NUCLEOTIDE SEQUENCE [LARGE SCALE GENOMIC DNA]</scope>
    <source>
        <strain evidence="1 2">CBS 309.79</strain>
    </source>
</reference>
<gene>
    <name evidence="1" type="ORF">BDV98DRAFT_561477</name>
</gene>
<evidence type="ECO:0008006" key="3">
    <source>
        <dbReference type="Google" id="ProtNLM"/>
    </source>
</evidence>
<dbReference type="InterPro" id="IPR032675">
    <property type="entry name" value="LRR_dom_sf"/>
</dbReference>
<sequence>MAFEDDYWKYHDYRLSVHLQEEPLPYIAHPPWNLAATSTQWRAACLSTPKLWTRLQTSVHRCVKTAGICTNSLDTRCSLSLERWRGLPLVVDGLNVRCPSQISYLRIAATQCHRWAGWRINFEDIQGRDPLEDIMKESRNLGALRTLRYDGMQFHNHNFSLPFDCATLRPENIILNARFEGDPHPSTNFSWFSVKTVVVPNHYGSMEDIFGLLRECPRLERFSLAMDDCGNAVIQPGQPAIALEYLTFLDLDSCVSALCELSLMQTPALRTVYLHSADIRLMGALTASPSRSGCSLESLSIPFTDRIDLAYFFSSMPTLQELALSGGPIRLQFDTTSLIAAPKDMLKKLTREEQRPCLLPRLKFLRLQYIPFEPTLLGEVIASRSTLPEDKEHSPSRRVDVFVAGAWAVREPERLKSTATPRRW</sequence>
<dbReference type="SUPFAM" id="SSF52047">
    <property type="entry name" value="RNI-like"/>
    <property type="match status" value="1"/>
</dbReference>
<evidence type="ECO:0000313" key="1">
    <source>
        <dbReference type="EMBL" id="TFL05098.1"/>
    </source>
</evidence>
<name>A0A5C3QUM1_9AGAR</name>